<dbReference type="PANTHER" id="PTHR33164:SF43">
    <property type="entry name" value="HTH-TYPE TRANSCRIPTIONAL REPRESSOR YETL"/>
    <property type="match status" value="1"/>
</dbReference>
<evidence type="ECO:0000259" key="1">
    <source>
        <dbReference type="PROSITE" id="PS50995"/>
    </source>
</evidence>
<dbReference type="InterPro" id="IPR039422">
    <property type="entry name" value="MarR/SlyA-like"/>
</dbReference>
<organism evidence="2 3">
    <name type="scientific">Leifsonia poae</name>
    <dbReference type="NCBI Taxonomy" id="110933"/>
    <lineage>
        <taxon>Bacteria</taxon>
        <taxon>Bacillati</taxon>
        <taxon>Actinomycetota</taxon>
        <taxon>Actinomycetes</taxon>
        <taxon>Micrococcales</taxon>
        <taxon>Microbacteriaceae</taxon>
        <taxon>Leifsonia</taxon>
    </lineage>
</organism>
<dbReference type="InterPro" id="IPR000835">
    <property type="entry name" value="HTH_MarR-typ"/>
</dbReference>
<dbReference type="SUPFAM" id="SSF46785">
    <property type="entry name" value="Winged helix' DNA-binding domain"/>
    <property type="match status" value="1"/>
</dbReference>
<dbReference type="Pfam" id="PF12802">
    <property type="entry name" value="MarR_2"/>
    <property type="match status" value="1"/>
</dbReference>
<dbReference type="Proteomes" id="UP001142372">
    <property type="component" value="Unassembled WGS sequence"/>
</dbReference>
<dbReference type="GO" id="GO:0003700">
    <property type="term" value="F:DNA-binding transcription factor activity"/>
    <property type="evidence" value="ECO:0007669"/>
    <property type="project" value="InterPro"/>
</dbReference>
<dbReference type="PROSITE" id="PS50995">
    <property type="entry name" value="HTH_MARR_2"/>
    <property type="match status" value="1"/>
</dbReference>
<dbReference type="EMBL" id="BSEN01000006">
    <property type="protein sequence ID" value="GLJ76453.1"/>
    <property type="molecule type" value="Genomic_DNA"/>
</dbReference>
<comment type="caution">
    <text evidence="2">The sequence shown here is derived from an EMBL/GenBank/DDBJ whole genome shotgun (WGS) entry which is preliminary data.</text>
</comment>
<protein>
    <recommendedName>
        <fullName evidence="1">HTH marR-type domain-containing protein</fullName>
    </recommendedName>
</protein>
<gene>
    <name evidence="2" type="ORF">GCM10017584_20270</name>
</gene>
<reference evidence="2" key="2">
    <citation type="submission" date="2023-01" db="EMBL/GenBank/DDBJ databases">
        <authorList>
            <person name="Sun Q."/>
            <person name="Evtushenko L."/>
        </authorList>
    </citation>
    <scope>NUCLEOTIDE SEQUENCE</scope>
    <source>
        <strain evidence="2">VKM Ac-1401</strain>
    </source>
</reference>
<dbReference type="RefSeq" id="WP_271177100.1">
    <property type="nucleotide sequence ID" value="NZ_BAAAJO010000005.1"/>
</dbReference>
<dbReference type="GO" id="GO:0006950">
    <property type="term" value="P:response to stress"/>
    <property type="evidence" value="ECO:0007669"/>
    <property type="project" value="TreeGrafter"/>
</dbReference>
<dbReference type="Gene3D" id="1.10.10.10">
    <property type="entry name" value="Winged helix-like DNA-binding domain superfamily/Winged helix DNA-binding domain"/>
    <property type="match status" value="1"/>
</dbReference>
<accession>A0A9W6LZP1</accession>
<dbReference type="PANTHER" id="PTHR33164">
    <property type="entry name" value="TRANSCRIPTIONAL REGULATOR, MARR FAMILY"/>
    <property type="match status" value="1"/>
</dbReference>
<sequence>MPLNVVRREQEHLYSQGPVNESAKAPIDALLRLNRIGEIGIERVRRSTGLSNHEFHAIRYLLQAQREGRELGPKDLIVMLGLSSASVTKIVDHLVELNQLERAPHPTDRRAWVLVPTQDAATKITGAYETFHRSLVDAMDALPAAEAAVVAHALNDIADRLAAELGE</sequence>
<proteinExistence type="predicted"/>
<name>A0A9W6LZP1_9MICO</name>
<feature type="domain" description="HTH marR-type" evidence="1">
    <location>
        <begin position="23"/>
        <end position="159"/>
    </location>
</feature>
<dbReference type="InterPro" id="IPR036388">
    <property type="entry name" value="WH-like_DNA-bd_sf"/>
</dbReference>
<dbReference type="AlphaFoldDB" id="A0A9W6LZP1"/>
<evidence type="ECO:0000313" key="2">
    <source>
        <dbReference type="EMBL" id="GLJ76453.1"/>
    </source>
</evidence>
<evidence type="ECO:0000313" key="3">
    <source>
        <dbReference type="Proteomes" id="UP001142372"/>
    </source>
</evidence>
<dbReference type="InterPro" id="IPR036390">
    <property type="entry name" value="WH_DNA-bd_sf"/>
</dbReference>
<reference evidence="2" key="1">
    <citation type="journal article" date="2014" name="Int. J. Syst. Evol. Microbiol.">
        <title>Complete genome sequence of Corynebacterium casei LMG S-19264T (=DSM 44701T), isolated from a smear-ripened cheese.</title>
        <authorList>
            <consortium name="US DOE Joint Genome Institute (JGI-PGF)"/>
            <person name="Walter F."/>
            <person name="Albersmeier A."/>
            <person name="Kalinowski J."/>
            <person name="Ruckert C."/>
        </authorList>
    </citation>
    <scope>NUCLEOTIDE SEQUENCE</scope>
    <source>
        <strain evidence="2">VKM Ac-1401</strain>
    </source>
</reference>
<keyword evidence="3" id="KW-1185">Reference proteome</keyword>
<dbReference type="SMART" id="SM00347">
    <property type="entry name" value="HTH_MARR"/>
    <property type="match status" value="1"/>
</dbReference>